<dbReference type="Pfam" id="PF00274">
    <property type="entry name" value="Glycolytic"/>
    <property type="match status" value="1"/>
</dbReference>
<keyword evidence="5 6" id="KW-0456">Lyase</keyword>
<dbReference type="PANTHER" id="PTHR11627">
    <property type="entry name" value="FRUCTOSE-BISPHOSPHATE ALDOLASE"/>
    <property type="match status" value="1"/>
</dbReference>
<dbReference type="InterPro" id="IPR029768">
    <property type="entry name" value="Aldolase_I_AS"/>
</dbReference>
<comment type="pathway">
    <text evidence="2">Carbohydrate degradation; glycolysis; D-glyceraldehyde 3-phosphate and glycerone phosphate from D-glucose: step 4/4.</text>
</comment>
<evidence type="ECO:0000256" key="1">
    <source>
        <dbReference type="ARBA" id="ARBA00000441"/>
    </source>
</evidence>
<dbReference type="OrthoDB" id="9793595at2"/>
<dbReference type="InterPro" id="IPR013785">
    <property type="entry name" value="Aldolase_TIM"/>
</dbReference>
<proteinExistence type="inferred from homology"/>
<name>A0A1H7NKD8_9PROT</name>
<evidence type="ECO:0000313" key="8">
    <source>
        <dbReference type="Proteomes" id="UP000198620"/>
    </source>
</evidence>
<dbReference type="FunFam" id="3.20.20.70:FF:000140">
    <property type="entry name" value="Fructose-bisphosphate aldolase"/>
    <property type="match status" value="1"/>
</dbReference>
<dbReference type="SUPFAM" id="SSF51569">
    <property type="entry name" value="Aldolase"/>
    <property type="match status" value="1"/>
</dbReference>
<dbReference type="NCBIfam" id="NF033379">
    <property type="entry name" value="FrucBisAld_I"/>
    <property type="match status" value="1"/>
</dbReference>
<dbReference type="InterPro" id="IPR000741">
    <property type="entry name" value="FBA_I"/>
</dbReference>
<evidence type="ECO:0000256" key="6">
    <source>
        <dbReference type="RuleBase" id="RU003994"/>
    </source>
</evidence>
<evidence type="ECO:0000256" key="5">
    <source>
        <dbReference type="ARBA" id="ARBA00023239"/>
    </source>
</evidence>
<evidence type="ECO:0000256" key="2">
    <source>
        <dbReference type="ARBA" id="ARBA00004714"/>
    </source>
</evidence>
<keyword evidence="4 6" id="KW-0324">Glycolysis</keyword>
<dbReference type="GO" id="GO:0004332">
    <property type="term" value="F:fructose-bisphosphate aldolase activity"/>
    <property type="evidence" value="ECO:0007669"/>
    <property type="project" value="UniProtKB-EC"/>
</dbReference>
<sequence>MDIDELKSVARAIVAKQKGILAADESNPTIKKRFDSVGVESTEENRRQYRELLFTTPGIERYISGVILFDETLRQSSSNGIPFAKLLSNRGIIPGIKVDKGSKALALYPRDKITEGLDGLRDRLTEYKQLGAKFAKWRGVIDIDEHDVPSPYAIRANAHALARYAALCQEVGLVPIVEPEVLMDGAHKIDRCEVVTSQVLEQVFVELDAHRVAFEGMLLKPNMVIAGKKCPHQADTQQVAEATVRCLTRYVPAAVPGIVFLSGGQGPEEATDHLNAMNTMGAHPWELSFSYGRALQEPVLAAWKGQKTNIAAAQQAFLKRCRLNGLAREGAYSRVMETAEAAAL</sequence>
<evidence type="ECO:0000313" key="7">
    <source>
        <dbReference type="EMBL" id="SEL23779.1"/>
    </source>
</evidence>
<comment type="catalytic activity">
    <reaction evidence="1 6">
        <text>beta-D-fructose 1,6-bisphosphate = D-glyceraldehyde 3-phosphate + dihydroxyacetone phosphate</text>
        <dbReference type="Rhea" id="RHEA:14729"/>
        <dbReference type="ChEBI" id="CHEBI:32966"/>
        <dbReference type="ChEBI" id="CHEBI:57642"/>
        <dbReference type="ChEBI" id="CHEBI:59776"/>
        <dbReference type="EC" id="4.1.2.13"/>
    </reaction>
</comment>
<evidence type="ECO:0000256" key="3">
    <source>
        <dbReference type="ARBA" id="ARBA00010387"/>
    </source>
</evidence>
<reference evidence="7 8" key="1">
    <citation type="submission" date="2016-10" db="EMBL/GenBank/DDBJ databases">
        <authorList>
            <person name="de Groot N.N."/>
        </authorList>
    </citation>
    <scope>NUCLEOTIDE SEQUENCE [LARGE SCALE GENOMIC DNA]</scope>
    <source>
        <strain evidence="7 8">Nv1</strain>
    </source>
</reference>
<comment type="similarity">
    <text evidence="3 6">Belongs to the class I fructose-bisphosphate aldolase family.</text>
</comment>
<dbReference type="RefSeq" id="WP_090828839.1">
    <property type="nucleotide sequence ID" value="NZ_FOBH01000007.1"/>
</dbReference>
<dbReference type="CDD" id="cd00948">
    <property type="entry name" value="FBP_aldolase_I_a"/>
    <property type="match status" value="1"/>
</dbReference>
<dbReference type="Proteomes" id="UP000198620">
    <property type="component" value="Unassembled WGS sequence"/>
</dbReference>
<dbReference type="EC" id="4.1.2.13" evidence="6"/>
<dbReference type="PROSITE" id="PS00158">
    <property type="entry name" value="ALDOLASE_CLASS_I"/>
    <property type="match status" value="1"/>
</dbReference>
<protein>
    <recommendedName>
        <fullName evidence="6">Fructose-bisphosphate aldolase</fullName>
        <ecNumber evidence="6">4.1.2.13</ecNumber>
    </recommendedName>
</protein>
<gene>
    <name evidence="7" type="ORF">SAMN05216387_10746</name>
</gene>
<dbReference type="GO" id="GO:0006096">
    <property type="term" value="P:glycolytic process"/>
    <property type="evidence" value="ECO:0007669"/>
    <property type="project" value="UniProtKB-UniPathway"/>
</dbReference>
<dbReference type="Gene3D" id="3.20.20.70">
    <property type="entry name" value="Aldolase class I"/>
    <property type="match status" value="1"/>
</dbReference>
<dbReference type="STRING" id="1233.SAMN05216387_10746"/>
<accession>A0A1H7NKD8</accession>
<evidence type="ECO:0000256" key="4">
    <source>
        <dbReference type="ARBA" id="ARBA00023152"/>
    </source>
</evidence>
<dbReference type="UniPathway" id="UPA00109">
    <property type="reaction ID" value="UER00183"/>
</dbReference>
<dbReference type="EMBL" id="FOBH01000007">
    <property type="protein sequence ID" value="SEL23779.1"/>
    <property type="molecule type" value="Genomic_DNA"/>
</dbReference>
<organism evidence="7 8">
    <name type="scientific">Nitrosovibrio tenuis</name>
    <dbReference type="NCBI Taxonomy" id="1233"/>
    <lineage>
        <taxon>Bacteria</taxon>
        <taxon>Pseudomonadati</taxon>
        <taxon>Pseudomonadota</taxon>
        <taxon>Betaproteobacteria</taxon>
        <taxon>Nitrosomonadales</taxon>
        <taxon>Nitrosomonadaceae</taxon>
        <taxon>Nitrosovibrio</taxon>
    </lineage>
</organism>
<dbReference type="AlphaFoldDB" id="A0A1H7NKD8"/>
<keyword evidence="8" id="KW-1185">Reference proteome</keyword>